<feature type="region of interest" description="Disordered" evidence="1">
    <location>
        <begin position="240"/>
        <end position="259"/>
    </location>
</feature>
<evidence type="ECO:0000313" key="4">
    <source>
        <dbReference type="Proteomes" id="UP000799770"/>
    </source>
</evidence>
<organism evidence="3 4">
    <name type="scientific">Lophiotrema nucula</name>
    <dbReference type="NCBI Taxonomy" id="690887"/>
    <lineage>
        <taxon>Eukaryota</taxon>
        <taxon>Fungi</taxon>
        <taxon>Dikarya</taxon>
        <taxon>Ascomycota</taxon>
        <taxon>Pezizomycotina</taxon>
        <taxon>Dothideomycetes</taxon>
        <taxon>Pleosporomycetidae</taxon>
        <taxon>Pleosporales</taxon>
        <taxon>Lophiotremataceae</taxon>
        <taxon>Lophiotrema</taxon>
    </lineage>
</organism>
<evidence type="ECO:0000313" key="3">
    <source>
        <dbReference type="EMBL" id="KAF2111051.1"/>
    </source>
</evidence>
<reference evidence="3" key="1">
    <citation type="journal article" date="2020" name="Stud. Mycol.">
        <title>101 Dothideomycetes genomes: a test case for predicting lifestyles and emergence of pathogens.</title>
        <authorList>
            <person name="Haridas S."/>
            <person name="Albert R."/>
            <person name="Binder M."/>
            <person name="Bloem J."/>
            <person name="Labutti K."/>
            <person name="Salamov A."/>
            <person name="Andreopoulos B."/>
            <person name="Baker S."/>
            <person name="Barry K."/>
            <person name="Bills G."/>
            <person name="Bluhm B."/>
            <person name="Cannon C."/>
            <person name="Castanera R."/>
            <person name="Culley D."/>
            <person name="Daum C."/>
            <person name="Ezra D."/>
            <person name="Gonzalez J."/>
            <person name="Henrissat B."/>
            <person name="Kuo A."/>
            <person name="Liang C."/>
            <person name="Lipzen A."/>
            <person name="Lutzoni F."/>
            <person name="Magnuson J."/>
            <person name="Mondo S."/>
            <person name="Nolan M."/>
            <person name="Ohm R."/>
            <person name="Pangilinan J."/>
            <person name="Park H.-J."/>
            <person name="Ramirez L."/>
            <person name="Alfaro M."/>
            <person name="Sun H."/>
            <person name="Tritt A."/>
            <person name="Yoshinaga Y."/>
            <person name="Zwiers L.-H."/>
            <person name="Turgeon B."/>
            <person name="Goodwin S."/>
            <person name="Spatafora J."/>
            <person name="Crous P."/>
            <person name="Grigoriev I."/>
        </authorList>
    </citation>
    <scope>NUCLEOTIDE SEQUENCE</scope>
    <source>
        <strain evidence="3">CBS 627.86</strain>
    </source>
</reference>
<dbReference type="OrthoDB" id="5372451at2759"/>
<evidence type="ECO:0000256" key="2">
    <source>
        <dbReference type="SAM" id="Phobius"/>
    </source>
</evidence>
<dbReference type="EMBL" id="ML977335">
    <property type="protein sequence ID" value="KAF2111051.1"/>
    <property type="molecule type" value="Genomic_DNA"/>
</dbReference>
<keyword evidence="2" id="KW-0472">Membrane</keyword>
<proteinExistence type="predicted"/>
<keyword evidence="2" id="KW-1133">Transmembrane helix</keyword>
<dbReference type="Proteomes" id="UP000799770">
    <property type="component" value="Unassembled WGS sequence"/>
</dbReference>
<protein>
    <submittedName>
        <fullName evidence="3">Uncharacterized protein</fullName>
    </submittedName>
</protein>
<feature type="transmembrane region" description="Helical" evidence="2">
    <location>
        <begin position="43"/>
        <end position="63"/>
    </location>
</feature>
<evidence type="ECO:0000256" key="1">
    <source>
        <dbReference type="SAM" id="MobiDB-lite"/>
    </source>
</evidence>
<keyword evidence="4" id="KW-1185">Reference proteome</keyword>
<sequence length="699" mass="77885">MRPYVFAALVLVSVASFRWPLRWIVSGAPMLFYAFVLGEAHGYRILPHIPLWTIFTTLNLAYVICATSWLFYWLFAAACYPIILLTCIWQFEYSAGLARRAFRTLSVNLHFIHDKVAFFDLPALEIDKDVNGLFVIRGATLSLSTLTLVAHGVEVGIKLSDDMELAIQVEDVTVSLLRRIEVGDVYANVKGGDWEMTFGSILPEPDDPNDVAVLVEDTPILRAAAMAIDGSGESIQSVKAKADITGGKPPKDESRKPKSILQSITQISPDENNATEKYQMALDHISKTCGVSVAKEALRESSEQDESTLDYDNINDLRAAICAHIHDQPSVPHPPKNSVRLSTLRKTDYPAVKKFLHRLPLLYRLMLSPICYFHPVHFKSITAAGSGKWFVHLMQKYFFKHYSELDPNIRRLENRISAWLAEANFAVELSDINCTAQYPIDTNYDIEAKFKFGDFMAYRTLPMAVNLVQVVRLGGADASMNIPIFLFPHHEHIMPSRPTTDDEEALEKSISDLEGTPHQVHAQTELEQLRKDEANIKISAHAHLPARFHQDLLNFIAALVKATKVIETDKDFEELKSLRELRGSGANASDLSLKRASSVSQASSIASTPTSAKNQGFKNFLKKVDTGFKEAGTNMRDGMRKAGLNTASAVANDRWIAKLVGKVLLKLEKAQGDVGYSGAIPVSLEPYRERAEDESKILP</sequence>
<feature type="transmembrane region" description="Helical" evidence="2">
    <location>
        <begin position="70"/>
        <end position="91"/>
    </location>
</feature>
<dbReference type="AlphaFoldDB" id="A0A6A5YY49"/>
<keyword evidence="2" id="KW-0812">Transmembrane</keyword>
<name>A0A6A5YY49_9PLEO</name>
<gene>
    <name evidence="3" type="ORF">BDV96DRAFT_499899</name>
</gene>
<accession>A0A6A5YY49</accession>